<dbReference type="PRINTS" id="PR00455">
    <property type="entry name" value="HTHTETR"/>
</dbReference>
<keyword evidence="2 4" id="KW-0238">DNA-binding</keyword>
<evidence type="ECO:0000313" key="7">
    <source>
        <dbReference type="Proteomes" id="UP000466039"/>
    </source>
</evidence>
<keyword evidence="3" id="KW-0804">Transcription</keyword>
<evidence type="ECO:0000256" key="3">
    <source>
        <dbReference type="ARBA" id="ARBA00023163"/>
    </source>
</evidence>
<dbReference type="Proteomes" id="UP000466039">
    <property type="component" value="Chromosome"/>
</dbReference>
<dbReference type="SUPFAM" id="SSF48498">
    <property type="entry name" value="Tetracyclin repressor-like, C-terminal domain"/>
    <property type="match status" value="1"/>
</dbReference>
<feature type="domain" description="HTH tetR-type" evidence="5">
    <location>
        <begin position="14"/>
        <end position="74"/>
    </location>
</feature>
<dbReference type="PANTHER" id="PTHR30055:SF148">
    <property type="entry name" value="TETR-FAMILY TRANSCRIPTIONAL REGULATOR"/>
    <property type="match status" value="1"/>
</dbReference>
<evidence type="ECO:0000256" key="1">
    <source>
        <dbReference type="ARBA" id="ARBA00023015"/>
    </source>
</evidence>
<feature type="DNA-binding region" description="H-T-H motif" evidence="4">
    <location>
        <begin position="37"/>
        <end position="56"/>
    </location>
</feature>
<dbReference type="Pfam" id="PF16859">
    <property type="entry name" value="TetR_C_11"/>
    <property type="match status" value="1"/>
</dbReference>
<dbReference type="EMBL" id="AP022617">
    <property type="protein sequence ID" value="BBZ58994.1"/>
    <property type="molecule type" value="Genomic_DNA"/>
</dbReference>
<dbReference type="PROSITE" id="PS50977">
    <property type="entry name" value="HTH_TETR_2"/>
    <property type="match status" value="1"/>
</dbReference>
<organism evidence="6 7">
    <name type="scientific">Mycolicibacterium monacense</name>
    <name type="common">Mycobacterium monacense</name>
    <dbReference type="NCBI Taxonomy" id="85693"/>
    <lineage>
        <taxon>Bacteria</taxon>
        <taxon>Bacillati</taxon>
        <taxon>Actinomycetota</taxon>
        <taxon>Actinomycetes</taxon>
        <taxon>Mycobacteriales</taxon>
        <taxon>Mycobacteriaceae</taxon>
        <taxon>Mycolicibacterium</taxon>
    </lineage>
</organism>
<dbReference type="Gene3D" id="1.10.10.60">
    <property type="entry name" value="Homeodomain-like"/>
    <property type="match status" value="1"/>
</dbReference>
<accession>A0AAD1IRB6</accession>
<evidence type="ECO:0000256" key="2">
    <source>
        <dbReference type="ARBA" id="ARBA00023125"/>
    </source>
</evidence>
<protein>
    <submittedName>
        <fullName evidence="6">TetR family transcriptional regulator</fullName>
    </submittedName>
</protein>
<dbReference type="InterPro" id="IPR009057">
    <property type="entry name" value="Homeodomain-like_sf"/>
</dbReference>
<name>A0AAD1IRB6_MYCMB</name>
<gene>
    <name evidence="6" type="ORF">MMON_02950</name>
</gene>
<proteinExistence type="predicted"/>
<dbReference type="PANTHER" id="PTHR30055">
    <property type="entry name" value="HTH-TYPE TRANSCRIPTIONAL REGULATOR RUTR"/>
    <property type="match status" value="1"/>
</dbReference>
<dbReference type="GO" id="GO:0003700">
    <property type="term" value="F:DNA-binding transcription factor activity"/>
    <property type="evidence" value="ECO:0007669"/>
    <property type="project" value="TreeGrafter"/>
</dbReference>
<dbReference type="SUPFAM" id="SSF46689">
    <property type="entry name" value="Homeodomain-like"/>
    <property type="match status" value="1"/>
</dbReference>
<evidence type="ECO:0000313" key="6">
    <source>
        <dbReference type="EMBL" id="BBZ58994.1"/>
    </source>
</evidence>
<dbReference type="AlphaFoldDB" id="A0AAD1IRB6"/>
<keyword evidence="1" id="KW-0805">Transcription regulation</keyword>
<dbReference type="InterPro" id="IPR011075">
    <property type="entry name" value="TetR_C"/>
</dbReference>
<dbReference type="GO" id="GO:0000976">
    <property type="term" value="F:transcription cis-regulatory region binding"/>
    <property type="evidence" value="ECO:0007669"/>
    <property type="project" value="TreeGrafter"/>
</dbReference>
<dbReference type="InterPro" id="IPR036271">
    <property type="entry name" value="Tet_transcr_reg_TetR-rel_C_sf"/>
</dbReference>
<sequence>MTELAVRRPGGRTAAVRAAVLRAAEDLLVEGGLHALELTAVAERAGVGKSTVYRRWSTVPVLVADVLHEMAEQSVSRARTGTLRGDLRANARLVRRTLTDPRQGRLFGAVIAAATYDPRTAQALERFYDRRVAEWSACVTDAVARGEAPTRTDGAAVIRHLSAPLYYQFLTTTTPLSTRDADRAVAATVAAVAAGVFVVSKRRPGGSRSPDLGT</sequence>
<dbReference type="InterPro" id="IPR050109">
    <property type="entry name" value="HTH-type_TetR-like_transc_reg"/>
</dbReference>
<evidence type="ECO:0000256" key="4">
    <source>
        <dbReference type="PROSITE-ProRule" id="PRU00335"/>
    </source>
</evidence>
<dbReference type="RefSeq" id="WP_083045208.1">
    <property type="nucleotide sequence ID" value="NZ_AP022617.1"/>
</dbReference>
<reference evidence="6 7" key="1">
    <citation type="journal article" date="2019" name="Emerg. Microbes Infect.">
        <title>Comprehensive subspecies identification of 175 nontuberculous mycobacteria species based on 7547 genomic profiles.</title>
        <authorList>
            <person name="Matsumoto Y."/>
            <person name="Kinjo T."/>
            <person name="Motooka D."/>
            <person name="Nabeya D."/>
            <person name="Jung N."/>
            <person name="Uechi K."/>
            <person name="Horii T."/>
            <person name="Iida T."/>
            <person name="Fujita J."/>
            <person name="Nakamura S."/>
        </authorList>
    </citation>
    <scope>NUCLEOTIDE SEQUENCE [LARGE SCALE GENOMIC DNA]</scope>
    <source>
        <strain evidence="6 7">JCM 15658</strain>
    </source>
</reference>
<keyword evidence="7" id="KW-1185">Reference proteome</keyword>
<dbReference type="Pfam" id="PF00440">
    <property type="entry name" value="TetR_N"/>
    <property type="match status" value="1"/>
</dbReference>
<dbReference type="InterPro" id="IPR001647">
    <property type="entry name" value="HTH_TetR"/>
</dbReference>
<evidence type="ECO:0000259" key="5">
    <source>
        <dbReference type="PROSITE" id="PS50977"/>
    </source>
</evidence>
<dbReference type="Gene3D" id="1.10.357.10">
    <property type="entry name" value="Tetracycline Repressor, domain 2"/>
    <property type="match status" value="1"/>
</dbReference>